<reference evidence="5 6" key="1">
    <citation type="submission" date="2016-01" db="EMBL/GenBank/DDBJ databases">
        <title>Complete genome and mega plasmid sequence of Sphingomonas panacis DCY99 elicits systemic resistance in rice to Xanthomonas oryzae.</title>
        <authorList>
            <person name="Kim Y.J."/>
            <person name="Yang D.C."/>
            <person name="Sing P."/>
        </authorList>
    </citation>
    <scope>NUCLEOTIDE SEQUENCE [LARGE SCALE GENOMIC DNA]</scope>
    <source>
        <strain evidence="5 6">DCY99</strain>
    </source>
</reference>
<dbReference type="Pfam" id="PF25917">
    <property type="entry name" value="BSH_RND"/>
    <property type="match status" value="1"/>
</dbReference>
<dbReference type="InterPro" id="IPR050739">
    <property type="entry name" value="MFP"/>
</dbReference>
<evidence type="ECO:0000259" key="4">
    <source>
        <dbReference type="Pfam" id="PF25954"/>
    </source>
</evidence>
<dbReference type="OrthoDB" id="9811754at2"/>
<feature type="transmembrane region" description="Helical" evidence="2">
    <location>
        <begin position="27"/>
        <end position="47"/>
    </location>
</feature>
<dbReference type="Gene3D" id="2.40.50.100">
    <property type="match status" value="1"/>
</dbReference>
<evidence type="ECO:0000256" key="2">
    <source>
        <dbReference type="SAM" id="Phobius"/>
    </source>
</evidence>
<feature type="domain" description="CusB-like beta-barrel" evidence="4">
    <location>
        <begin position="267"/>
        <end position="309"/>
    </location>
</feature>
<evidence type="ECO:0000256" key="1">
    <source>
        <dbReference type="SAM" id="Coils"/>
    </source>
</evidence>
<accession>A0A1B3ZCB7</accession>
<feature type="domain" description="Multidrug resistance protein MdtA-like barrel-sandwich hybrid" evidence="3">
    <location>
        <begin position="68"/>
        <end position="262"/>
    </location>
</feature>
<keyword evidence="2" id="KW-1133">Transmembrane helix</keyword>
<keyword evidence="6" id="KW-1185">Reference proteome</keyword>
<gene>
    <name evidence="5" type="ORF">AWL63_15015</name>
</gene>
<dbReference type="RefSeq" id="WP_069205617.1">
    <property type="nucleotide sequence ID" value="NZ_CP014168.1"/>
</dbReference>
<dbReference type="SUPFAM" id="SSF111369">
    <property type="entry name" value="HlyD-like secretion proteins"/>
    <property type="match status" value="3"/>
</dbReference>
<dbReference type="PANTHER" id="PTHR30386:SF24">
    <property type="entry name" value="MULTIDRUG RESISTANCE EFFLUX PUMP"/>
    <property type="match status" value="1"/>
</dbReference>
<evidence type="ECO:0000259" key="3">
    <source>
        <dbReference type="Pfam" id="PF25917"/>
    </source>
</evidence>
<dbReference type="InterPro" id="IPR058625">
    <property type="entry name" value="MdtA-like_BSH"/>
</dbReference>
<sequence length="364" mass="38698">MTAADTAPPLENEAATWRPAAKRPIRIVATVALALAGILLVLAAWNLPPFAGRYQQTDNAYVRGRVTVIAPQVSGYVLQVLVHDYDVVKPGQILVRIDDRVYRARVEQARANLSAAEAALANSTQARASRSAGLQGQIAGVEGARAQLARARADMARAADLARDGSISVRERDQTMAALAQAQAQLRQAEAGSEIGRQDIRTVEVGRGGLEAQVEAARAQLHAAEIDLEHTVIRAPEGGVLGEVGIRVGTYVTNGSQLLAIVPPDRWVIANFKENQTGQIRPGQPVRLTVDALDGARLKGRVERLSPAAGSEFAVLKPDNATGNFVKIPQRIGVRIAVDPGAAAAKRLRPGMSVEARVDTSVRS</sequence>
<dbReference type="PANTHER" id="PTHR30386">
    <property type="entry name" value="MEMBRANE FUSION SUBUNIT OF EMRAB-TOLC MULTIDRUG EFFLUX PUMP"/>
    <property type="match status" value="1"/>
</dbReference>
<name>A0A1B3ZCB7_9SPHN</name>
<dbReference type="PRINTS" id="PR01490">
    <property type="entry name" value="RTXTOXIND"/>
</dbReference>
<keyword evidence="2" id="KW-0472">Membrane</keyword>
<evidence type="ECO:0000313" key="5">
    <source>
        <dbReference type="EMBL" id="AOH85069.1"/>
    </source>
</evidence>
<dbReference type="EMBL" id="CP014168">
    <property type="protein sequence ID" value="AOH85069.1"/>
    <property type="molecule type" value="Genomic_DNA"/>
</dbReference>
<protein>
    <submittedName>
        <fullName evidence="5">Secretion protein HlyD</fullName>
    </submittedName>
</protein>
<dbReference type="Pfam" id="PF25954">
    <property type="entry name" value="Beta-barrel_RND_2"/>
    <property type="match status" value="1"/>
</dbReference>
<organism evidence="5 6">
    <name type="scientific">Sphingomonas panacis</name>
    <dbReference type="NCBI Taxonomy" id="1560345"/>
    <lineage>
        <taxon>Bacteria</taxon>
        <taxon>Pseudomonadati</taxon>
        <taxon>Pseudomonadota</taxon>
        <taxon>Alphaproteobacteria</taxon>
        <taxon>Sphingomonadales</taxon>
        <taxon>Sphingomonadaceae</taxon>
        <taxon>Sphingomonas</taxon>
    </lineage>
</organism>
<feature type="coiled-coil region" evidence="1">
    <location>
        <begin position="106"/>
        <end position="227"/>
    </location>
</feature>
<dbReference type="InterPro" id="IPR058792">
    <property type="entry name" value="Beta-barrel_RND_2"/>
</dbReference>
<dbReference type="Gene3D" id="2.40.30.170">
    <property type="match status" value="1"/>
</dbReference>
<keyword evidence="1" id="KW-0175">Coiled coil</keyword>
<proteinExistence type="predicted"/>
<dbReference type="KEGG" id="span:AWL63_15015"/>
<dbReference type="Gene3D" id="1.10.287.470">
    <property type="entry name" value="Helix hairpin bin"/>
    <property type="match status" value="1"/>
</dbReference>
<dbReference type="STRING" id="1560345.AWL63_15015"/>
<dbReference type="AlphaFoldDB" id="A0A1B3ZCB7"/>
<dbReference type="Proteomes" id="UP000094256">
    <property type="component" value="Chromosome"/>
</dbReference>
<evidence type="ECO:0000313" key="6">
    <source>
        <dbReference type="Proteomes" id="UP000094256"/>
    </source>
</evidence>
<keyword evidence="2" id="KW-0812">Transmembrane</keyword>